<protein>
    <submittedName>
        <fullName evidence="1">Uncharacterized protein</fullName>
    </submittedName>
</protein>
<comment type="caution">
    <text evidence="1">The sequence shown here is derived from an EMBL/GenBank/DDBJ whole genome shotgun (WGS) entry which is preliminary data.</text>
</comment>
<evidence type="ECO:0000313" key="2">
    <source>
        <dbReference type="Proteomes" id="UP000675554"/>
    </source>
</evidence>
<evidence type="ECO:0000313" key="1">
    <source>
        <dbReference type="EMBL" id="MBR7672631.1"/>
    </source>
</evidence>
<organism evidence="1 2">
    <name type="scientific">Streptomyces daliensis</name>
    <dbReference type="NCBI Taxonomy" id="299421"/>
    <lineage>
        <taxon>Bacteria</taxon>
        <taxon>Bacillati</taxon>
        <taxon>Actinomycetota</taxon>
        <taxon>Actinomycetes</taxon>
        <taxon>Kitasatosporales</taxon>
        <taxon>Streptomycetaceae</taxon>
        <taxon>Streptomyces</taxon>
    </lineage>
</organism>
<sequence>MRTLATPEQAERDSQLPVDMVMPDLDLTEFMTDGPPKPKVRHDGRPDVIWTEEVKWV</sequence>
<proteinExistence type="predicted"/>
<dbReference type="Proteomes" id="UP000675554">
    <property type="component" value="Unassembled WGS sequence"/>
</dbReference>
<gene>
    <name evidence="1" type="ORF">KDA82_06260</name>
</gene>
<keyword evidence="2" id="KW-1185">Reference proteome</keyword>
<reference evidence="1" key="1">
    <citation type="submission" date="2021-04" db="EMBL/GenBank/DDBJ databases">
        <title>Sequencing of actinobacteria type strains.</title>
        <authorList>
            <person name="Nguyen G.-S."/>
            <person name="Wentzel A."/>
        </authorList>
    </citation>
    <scope>NUCLEOTIDE SEQUENCE</scope>
    <source>
        <strain evidence="1">DSM 42095</strain>
    </source>
</reference>
<accession>A0A8T4IKK5</accession>
<dbReference type="AlphaFoldDB" id="A0A8T4IKK5"/>
<dbReference type="EMBL" id="JAGSMN010000119">
    <property type="protein sequence ID" value="MBR7672631.1"/>
    <property type="molecule type" value="Genomic_DNA"/>
</dbReference>
<name>A0A8T4IKK5_9ACTN</name>